<comment type="caution">
    <text evidence="1">The sequence shown here is derived from an EMBL/GenBank/DDBJ whole genome shotgun (WGS) entry which is preliminary data.</text>
</comment>
<proteinExistence type="predicted"/>
<sequence length="88" mass="10531">MKLSLKKRNEETCHLIFFCYTLHTFGDLFFYGEVCSYYITPIILNYSPLPTCRADYGPVRMVPPHRAHNIRGPNMFKRYMYILYINLL</sequence>
<dbReference type="EMBL" id="MNCJ02000332">
    <property type="protein sequence ID" value="KAF5755549.1"/>
    <property type="molecule type" value="Genomic_DNA"/>
</dbReference>
<organism evidence="1 2">
    <name type="scientific">Helianthus annuus</name>
    <name type="common">Common sunflower</name>
    <dbReference type="NCBI Taxonomy" id="4232"/>
    <lineage>
        <taxon>Eukaryota</taxon>
        <taxon>Viridiplantae</taxon>
        <taxon>Streptophyta</taxon>
        <taxon>Embryophyta</taxon>
        <taxon>Tracheophyta</taxon>
        <taxon>Spermatophyta</taxon>
        <taxon>Magnoliopsida</taxon>
        <taxon>eudicotyledons</taxon>
        <taxon>Gunneridae</taxon>
        <taxon>Pentapetalae</taxon>
        <taxon>asterids</taxon>
        <taxon>campanulids</taxon>
        <taxon>Asterales</taxon>
        <taxon>Asteraceae</taxon>
        <taxon>Asteroideae</taxon>
        <taxon>Heliantheae alliance</taxon>
        <taxon>Heliantheae</taxon>
        <taxon>Helianthus</taxon>
    </lineage>
</organism>
<evidence type="ECO:0000313" key="1">
    <source>
        <dbReference type="EMBL" id="KAF5755549.1"/>
    </source>
</evidence>
<gene>
    <name evidence="1" type="ORF">HanXRQr2_Chr17g0804031</name>
</gene>
<reference evidence="1" key="2">
    <citation type="submission" date="2020-06" db="EMBL/GenBank/DDBJ databases">
        <title>Helianthus annuus Genome sequencing and assembly Release 2.</title>
        <authorList>
            <person name="Gouzy J."/>
            <person name="Langlade N."/>
            <person name="Munos S."/>
        </authorList>
    </citation>
    <scope>NUCLEOTIDE SEQUENCE</scope>
    <source>
        <tissue evidence="1">Leaves</tissue>
    </source>
</reference>
<dbReference type="AlphaFoldDB" id="A0A9K3DHM4"/>
<evidence type="ECO:0000313" key="2">
    <source>
        <dbReference type="Proteomes" id="UP000215914"/>
    </source>
</evidence>
<name>A0A9K3DHM4_HELAN</name>
<dbReference type="Proteomes" id="UP000215914">
    <property type="component" value="Unassembled WGS sequence"/>
</dbReference>
<accession>A0A9K3DHM4</accession>
<dbReference type="Gramene" id="mRNA:HanXRQr2_Chr17g0804031">
    <property type="protein sequence ID" value="CDS:HanXRQr2_Chr17g0804031.1"/>
    <property type="gene ID" value="HanXRQr2_Chr17g0804031"/>
</dbReference>
<keyword evidence="2" id="KW-1185">Reference proteome</keyword>
<reference evidence="1" key="1">
    <citation type="journal article" date="2017" name="Nature">
        <title>The sunflower genome provides insights into oil metabolism, flowering and Asterid evolution.</title>
        <authorList>
            <person name="Badouin H."/>
            <person name="Gouzy J."/>
            <person name="Grassa C.J."/>
            <person name="Murat F."/>
            <person name="Staton S.E."/>
            <person name="Cottret L."/>
            <person name="Lelandais-Briere C."/>
            <person name="Owens G.L."/>
            <person name="Carrere S."/>
            <person name="Mayjonade B."/>
            <person name="Legrand L."/>
            <person name="Gill N."/>
            <person name="Kane N.C."/>
            <person name="Bowers J.E."/>
            <person name="Hubner S."/>
            <person name="Bellec A."/>
            <person name="Berard A."/>
            <person name="Berges H."/>
            <person name="Blanchet N."/>
            <person name="Boniface M.C."/>
            <person name="Brunel D."/>
            <person name="Catrice O."/>
            <person name="Chaidir N."/>
            <person name="Claudel C."/>
            <person name="Donnadieu C."/>
            <person name="Faraut T."/>
            <person name="Fievet G."/>
            <person name="Helmstetter N."/>
            <person name="King M."/>
            <person name="Knapp S.J."/>
            <person name="Lai Z."/>
            <person name="Le Paslier M.C."/>
            <person name="Lippi Y."/>
            <person name="Lorenzon L."/>
            <person name="Mandel J.R."/>
            <person name="Marage G."/>
            <person name="Marchand G."/>
            <person name="Marquand E."/>
            <person name="Bret-Mestries E."/>
            <person name="Morien E."/>
            <person name="Nambeesan S."/>
            <person name="Nguyen T."/>
            <person name="Pegot-Espagnet P."/>
            <person name="Pouilly N."/>
            <person name="Raftis F."/>
            <person name="Sallet E."/>
            <person name="Schiex T."/>
            <person name="Thomas J."/>
            <person name="Vandecasteele C."/>
            <person name="Vares D."/>
            <person name="Vear F."/>
            <person name="Vautrin S."/>
            <person name="Crespi M."/>
            <person name="Mangin B."/>
            <person name="Burke J.M."/>
            <person name="Salse J."/>
            <person name="Munos S."/>
            <person name="Vincourt P."/>
            <person name="Rieseberg L.H."/>
            <person name="Langlade N.B."/>
        </authorList>
    </citation>
    <scope>NUCLEOTIDE SEQUENCE</scope>
    <source>
        <tissue evidence="1">Leaves</tissue>
    </source>
</reference>
<protein>
    <submittedName>
        <fullName evidence="1">Uncharacterized protein</fullName>
    </submittedName>
</protein>